<sequence length="90" mass="9924">MAGRSAILSQDLARYVALQRLLGFKFRIQHILLRGFVAFAEEHGDGQVKNARALAWAAHAPSPEQRRMPRGNLGGSSPPRLSRYTLGIEA</sequence>
<reference evidence="2 3" key="1">
    <citation type="submission" date="2016-02" db="EMBL/GenBank/DDBJ databases">
        <title>Draft genome sequence of the strain BR 10247T Bradyrhizobium neotropicale isolated from nodules of Centrolobium paraense.</title>
        <authorList>
            <person name="Simoes-Araujo J.L."/>
            <person name="Barauna A.C."/>
            <person name="Silva K."/>
            <person name="Zilli J.E."/>
        </authorList>
    </citation>
    <scope>NUCLEOTIDE SEQUENCE [LARGE SCALE GENOMIC DNA]</scope>
    <source>
        <strain evidence="2 3">BR 10247</strain>
    </source>
</reference>
<feature type="region of interest" description="Disordered" evidence="1">
    <location>
        <begin position="60"/>
        <end position="90"/>
    </location>
</feature>
<keyword evidence="3" id="KW-1185">Reference proteome</keyword>
<name>A0A176YLW7_9BRAD</name>
<organism evidence="2 3">
    <name type="scientific">Bradyrhizobium neotropicale</name>
    <dbReference type="NCBI Taxonomy" id="1497615"/>
    <lineage>
        <taxon>Bacteria</taxon>
        <taxon>Pseudomonadati</taxon>
        <taxon>Pseudomonadota</taxon>
        <taxon>Alphaproteobacteria</taxon>
        <taxon>Hyphomicrobiales</taxon>
        <taxon>Nitrobacteraceae</taxon>
        <taxon>Bradyrhizobium</taxon>
    </lineage>
</organism>
<proteinExistence type="predicted"/>
<comment type="caution">
    <text evidence="2">The sequence shown here is derived from an EMBL/GenBank/DDBJ whole genome shotgun (WGS) entry which is preliminary data.</text>
</comment>
<evidence type="ECO:0000256" key="1">
    <source>
        <dbReference type="SAM" id="MobiDB-lite"/>
    </source>
</evidence>
<dbReference type="AlphaFoldDB" id="A0A176YLW7"/>
<gene>
    <name evidence="2" type="ORF">AXW67_29700</name>
</gene>
<dbReference type="Proteomes" id="UP000077173">
    <property type="component" value="Unassembled WGS sequence"/>
</dbReference>
<protein>
    <submittedName>
        <fullName evidence="2">Uncharacterized protein</fullName>
    </submittedName>
</protein>
<accession>A0A176YLW7</accession>
<dbReference type="EMBL" id="LSEF01000110">
    <property type="protein sequence ID" value="OAF07599.1"/>
    <property type="molecule type" value="Genomic_DNA"/>
</dbReference>
<evidence type="ECO:0000313" key="2">
    <source>
        <dbReference type="EMBL" id="OAF07599.1"/>
    </source>
</evidence>
<evidence type="ECO:0000313" key="3">
    <source>
        <dbReference type="Proteomes" id="UP000077173"/>
    </source>
</evidence>